<dbReference type="Gene3D" id="3.20.20.150">
    <property type="entry name" value="Divalent-metal-dependent TIM barrel enzymes"/>
    <property type="match status" value="1"/>
</dbReference>
<dbReference type="InterPro" id="IPR036237">
    <property type="entry name" value="Xyl_isomerase-like_sf"/>
</dbReference>
<keyword evidence="3" id="KW-1185">Reference proteome</keyword>
<feature type="domain" description="Xylose isomerase-like TIM barrel" evidence="1">
    <location>
        <begin position="37"/>
        <end position="255"/>
    </location>
</feature>
<name>A0A7J0BUI7_9BACT</name>
<evidence type="ECO:0000313" key="3">
    <source>
        <dbReference type="Proteomes" id="UP000503820"/>
    </source>
</evidence>
<dbReference type="SUPFAM" id="SSF51658">
    <property type="entry name" value="Xylose isomerase-like"/>
    <property type="match status" value="1"/>
</dbReference>
<accession>A0A7J0BUI7</accession>
<gene>
    <name evidence="2" type="ORF">DSM19430T_15090</name>
</gene>
<organism evidence="2 3">
    <name type="scientific">Desulfovibrio psychrotolerans</name>
    <dbReference type="NCBI Taxonomy" id="415242"/>
    <lineage>
        <taxon>Bacteria</taxon>
        <taxon>Pseudomonadati</taxon>
        <taxon>Thermodesulfobacteriota</taxon>
        <taxon>Desulfovibrionia</taxon>
        <taxon>Desulfovibrionales</taxon>
        <taxon>Desulfovibrionaceae</taxon>
        <taxon>Desulfovibrio</taxon>
    </lineage>
</organism>
<evidence type="ECO:0000313" key="2">
    <source>
        <dbReference type="EMBL" id="GFM36825.1"/>
    </source>
</evidence>
<reference evidence="2 3" key="1">
    <citation type="submission" date="2020-05" db="EMBL/GenBank/DDBJ databases">
        <title>Draft genome sequence of Desulfovibrio psychrotolerans JS1T.</title>
        <authorList>
            <person name="Ueno A."/>
            <person name="Tamazawa S."/>
            <person name="Tamamura S."/>
            <person name="Murakami T."/>
            <person name="Kiyama T."/>
            <person name="Inomata H."/>
            <person name="Amano Y."/>
            <person name="Miyakawa K."/>
            <person name="Tamaki H."/>
            <person name="Naganuma T."/>
            <person name="Kaneko K."/>
        </authorList>
    </citation>
    <scope>NUCLEOTIDE SEQUENCE [LARGE SCALE GENOMIC DNA]</scope>
    <source>
        <strain evidence="2 3">JS1</strain>
    </source>
</reference>
<dbReference type="Proteomes" id="UP000503820">
    <property type="component" value="Unassembled WGS sequence"/>
</dbReference>
<dbReference type="PANTHER" id="PTHR12110:SF21">
    <property type="entry name" value="XYLOSE ISOMERASE-LIKE TIM BARREL DOMAIN-CONTAINING PROTEIN"/>
    <property type="match status" value="1"/>
</dbReference>
<evidence type="ECO:0000259" key="1">
    <source>
        <dbReference type="Pfam" id="PF01261"/>
    </source>
</evidence>
<keyword evidence="2" id="KW-0255">Endonuclease</keyword>
<protein>
    <submittedName>
        <fullName evidence="2">AP endonuclease</fullName>
    </submittedName>
</protein>
<keyword evidence="2" id="KW-0540">Nuclease</keyword>
<keyword evidence="2" id="KW-0378">Hydrolase</keyword>
<dbReference type="RefSeq" id="WP_174409475.1">
    <property type="nucleotide sequence ID" value="NZ_BLVP01000007.1"/>
</dbReference>
<sequence length="267" mass="29936">MPVFVNLPLSYAARQPEYIEMFISRKVCPELGMDTHAVQSLPESWHRETAARFRQAGITCAVHLPFFDLSPGSLNDAVLDATRTTLRRAAELAALYAPQHFVGHPHYNRGEHEPRAQEWLRRGVQTWHGVLEQVPDVPLFLENTHERALQPILDLLDMLPAARTGLCLDVGHWHAFAQGWRNRDLTEWLERAGARLRHLHLHDNDGSDDQHAGLGAGSIPLEELFGVLAASGVRPSATLEPHDEGAFEISLAVLEQRSDWVAALRTE</sequence>
<dbReference type="GO" id="GO:0004519">
    <property type="term" value="F:endonuclease activity"/>
    <property type="evidence" value="ECO:0007669"/>
    <property type="project" value="UniProtKB-KW"/>
</dbReference>
<dbReference type="AlphaFoldDB" id="A0A7J0BUI7"/>
<dbReference type="InterPro" id="IPR050312">
    <property type="entry name" value="IolE/XylAMocC-like"/>
</dbReference>
<dbReference type="EMBL" id="BLVP01000007">
    <property type="protein sequence ID" value="GFM36825.1"/>
    <property type="molecule type" value="Genomic_DNA"/>
</dbReference>
<dbReference type="InterPro" id="IPR013022">
    <property type="entry name" value="Xyl_isomerase-like_TIM-brl"/>
</dbReference>
<dbReference type="PANTHER" id="PTHR12110">
    <property type="entry name" value="HYDROXYPYRUVATE ISOMERASE"/>
    <property type="match status" value="1"/>
</dbReference>
<proteinExistence type="predicted"/>
<dbReference type="Pfam" id="PF01261">
    <property type="entry name" value="AP_endonuc_2"/>
    <property type="match status" value="1"/>
</dbReference>
<comment type="caution">
    <text evidence="2">The sequence shown here is derived from an EMBL/GenBank/DDBJ whole genome shotgun (WGS) entry which is preliminary data.</text>
</comment>